<proteinExistence type="predicted"/>
<dbReference type="RefSeq" id="WP_207394569.1">
    <property type="nucleotide sequence ID" value="NZ_JABRWO010000001.1"/>
</dbReference>
<keyword evidence="4" id="KW-1185">Reference proteome</keyword>
<dbReference type="InterPro" id="IPR010496">
    <property type="entry name" value="AL/BT2_dom"/>
</dbReference>
<dbReference type="AlphaFoldDB" id="A0A7V9A5L7"/>
<name>A0A7V9A5L7_9BACT</name>
<sequence>MQRPLSRTILAALLAVAAPLAIFAADDTKTYTTQEEAPASYQVQGEYVGKLDIDGAEVKYGVQVIALGNDKFEAVTYPGGLPGEGYSGGNYDELMKVTGTASGGKVEYKGDGFVATLHDGRIDVLGEGGNTIGTLEKVVRKSPTLGAKAPEGAIVLFDGSSADAWNNGKVVQEDLLLAACESKEKFGDHTLHLEFRTPYKPDARGQARGNSGLYIQSRYECQVLDSFGLTGADNECGGIYKISKPKVNMCFPPLTWQTYDVDFTAAKYDADGKKTENARATIKHNGVVIHDDLELPSNTPGRHQEGPEADAIYLQGHGNPVVFRNIWVVKK</sequence>
<evidence type="ECO:0000313" key="3">
    <source>
        <dbReference type="EMBL" id="MBA2113046.1"/>
    </source>
</evidence>
<organism evidence="3 4">
    <name type="scientific">Bremerella alba</name>
    <dbReference type="NCBI Taxonomy" id="980252"/>
    <lineage>
        <taxon>Bacteria</taxon>
        <taxon>Pseudomonadati</taxon>
        <taxon>Planctomycetota</taxon>
        <taxon>Planctomycetia</taxon>
        <taxon>Pirellulales</taxon>
        <taxon>Pirellulaceae</taxon>
        <taxon>Bremerella</taxon>
    </lineage>
</organism>
<keyword evidence="1" id="KW-0732">Signal</keyword>
<reference evidence="3 4" key="1">
    <citation type="submission" date="2020-05" db="EMBL/GenBank/DDBJ databases">
        <title>Bremerella alba sp. nov., a novel planctomycete isolated from the surface of the macroalga Fucus spiralis.</title>
        <authorList>
            <person name="Godinho O."/>
            <person name="Botelho R."/>
            <person name="Albuquerque L."/>
            <person name="Wiegand S."/>
            <person name="Da Costa M.S."/>
            <person name="Lobo-Da-Cunha A."/>
            <person name="Jogler C."/>
            <person name="Lage O.M."/>
        </authorList>
    </citation>
    <scope>NUCLEOTIDE SEQUENCE [LARGE SCALE GENOMIC DNA]</scope>
    <source>
        <strain evidence="3 4">FF15</strain>
    </source>
</reference>
<protein>
    <recommendedName>
        <fullName evidence="2">3-keto-alpha-glucoside-1,2-lyase/3-keto-2-hydroxy-glucal hydratase domain-containing protein</fullName>
    </recommendedName>
</protein>
<dbReference type="Gene3D" id="2.60.120.560">
    <property type="entry name" value="Exo-inulinase, domain 1"/>
    <property type="match status" value="1"/>
</dbReference>
<dbReference type="Pfam" id="PF06439">
    <property type="entry name" value="3keto-disac_hyd"/>
    <property type="match status" value="1"/>
</dbReference>
<evidence type="ECO:0000256" key="1">
    <source>
        <dbReference type="SAM" id="SignalP"/>
    </source>
</evidence>
<dbReference type="PANTHER" id="PTHR33546:SF1">
    <property type="entry name" value="LARGE, MULTIFUNCTIONAL SECRETED PROTEIN"/>
    <property type="match status" value="1"/>
</dbReference>
<dbReference type="GO" id="GO:0016787">
    <property type="term" value="F:hydrolase activity"/>
    <property type="evidence" value="ECO:0007669"/>
    <property type="project" value="InterPro"/>
</dbReference>
<comment type="caution">
    <text evidence="3">The sequence shown here is derived from an EMBL/GenBank/DDBJ whole genome shotgun (WGS) entry which is preliminary data.</text>
</comment>
<dbReference type="PANTHER" id="PTHR33546">
    <property type="entry name" value="LARGE, MULTIFUNCTIONAL SECRETED PROTEIN-RELATED"/>
    <property type="match status" value="1"/>
</dbReference>
<gene>
    <name evidence="3" type="ORF">HOV93_01930</name>
</gene>
<feature type="domain" description="3-keto-alpha-glucoside-1,2-lyase/3-keto-2-hydroxy-glucal hydratase" evidence="2">
    <location>
        <begin position="152"/>
        <end position="328"/>
    </location>
</feature>
<dbReference type="EMBL" id="JABRWO010000001">
    <property type="protein sequence ID" value="MBA2113046.1"/>
    <property type="molecule type" value="Genomic_DNA"/>
</dbReference>
<feature type="chain" id="PRO_5030818104" description="3-keto-alpha-glucoside-1,2-lyase/3-keto-2-hydroxy-glucal hydratase domain-containing protein" evidence="1">
    <location>
        <begin position="25"/>
        <end position="331"/>
    </location>
</feature>
<feature type="signal peptide" evidence="1">
    <location>
        <begin position="1"/>
        <end position="24"/>
    </location>
</feature>
<evidence type="ECO:0000313" key="4">
    <source>
        <dbReference type="Proteomes" id="UP000551616"/>
    </source>
</evidence>
<evidence type="ECO:0000259" key="2">
    <source>
        <dbReference type="Pfam" id="PF06439"/>
    </source>
</evidence>
<dbReference type="Proteomes" id="UP000551616">
    <property type="component" value="Unassembled WGS sequence"/>
</dbReference>
<accession>A0A7V9A5L7</accession>